<dbReference type="RefSeq" id="XP_004184879.1">
    <property type="nucleotide sequence ID" value="XM_004184831.1"/>
</dbReference>
<reference evidence="1 2" key="1">
    <citation type="submission" date="2012-10" db="EMBL/GenBank/DDBJ databases">
        <authorList>
            <person name="Zafar N."/>
            <person name="Inman J."/>
            <person name="Hall N."/>
            <person name="Lorenzi H."/>
            <person name="Caler E."/>
        </authorList>
    </citation>
    <scope>NUCLEOTIDE SEQUENCE [LARGE SCALE GENOMIC DNA]</scope>
    <source>
        <strain evidence="1 2">IP1</strain>
    </source>
</reference>
<protein>
    <submittedName>
        <fullName evidence="1">Uncharacterized protein</fullName>
    </submittedName>
</protein>
<evidence type="ECO:0000313" key="1">
    <source>
        <dbReference type="EMBL" id="ELP85533.1"/>
    </source>
</evidence>
<evidence type="ECO:0000313" key="2">
    <source>
        <dbReference type="Proteomes" id="UP000014680"/>
    </source>
</evidence>
<dbReference type="EMBL" id="KB207051">
    <property type="protein sequence ID" value="ELP85533.1"/>
    <property type="molecule type" value="Genomic_DNA"/>
</dbReference>
<accession>L7FKV9</accession>
<dbReference type="KEGG" id="eiv:EIN_148450"/>
<dbReference type="VEuPathDB" id="AmoebaDB:EIN_148450"/>
<dbReference type="Proteomes" id="UP000014680">
    <property type="component" value="Unassembled WGS sequence"/>
</dbReference>
<sequence length="196" mass="22835">MSAESRHREKLRCIGERTLLTNLECSLLAFISTKADVVLSRPKKVGQFSHEFLSVFTITFLEENTPFTFEVPSFLKRKKTEKLVELNKEGKKGKKGFRQVQNQKKREVIHLLEDILFEDGFLVFYDNENREGIRGNVIIQMPNGQIIQKEMIIKLGEAIWTYCSNKFNEEQRSVLIKEKVTFSKEKVMSIISENVK</sequence>
<keyword evidence="2" id="KW-1185">Reference proteome</keyword>
<gene>
    <name evidence="1" type="ORF">EIN_148450</name>
</gene>
<proteinExistence type="predicted"/>
<organism evidence="1 2">
    <name type="scientific">Entamoeba invadens IP1</name>
    <dbReference type="NCBI Taxonomy" id="370355"/>
    <lineage>
        <taxon>Eukaryota</taxon>
        <taxon>Amoebozoa</taxon>
        <taxon>Evosea</taxon>
        <taxon>Archamoebae</taxon>
        <taxon>Mastigamoebida</taxon>
        <taxon>Entamoebidae</taxon>
        <taxon>Entamoeba</taxon>
    </lineage>
</organism>
<dbReference type="AlphaFoldDB" id="L7FKV9"/>
<dbReference type="GeneID" id="14884511"/>
<dbReference type="OrthoDB" id="33690at2759"/>
<name>L7FKV9_ENTIV</name>